<evidence type="ECO:0000313" key="1">
    <source>
        <dbReference type="EMBL" id="KAH3768669.1"/>
    </source>
</evidence>
<accession>A0A9D4DVE6</accession>
<dbReference type="Proteomes" id="UP000828390">
    <property type="component" value="Unassembled WGS sequence"/>
</dbReference>
<organism evidence="1 2">
    <name type="scientific">Dreissena polymorpha</name>
    <name type="common">Zebra mussel</name>
    <name type="synonym">Mytilus polymorpha</name>
    <dbReference type="NCBI Taxonomy" id="45954"/>
    <lineage>
        <taxon>Eukaryota</taxon>
        <taxon>Metazoa</taxon>
        <taxon>Spiralia</taxon>
        <taxon>Lophotrochozoa</taxon>
        <taxon>Mollusca</taxon>
        <taxon>Bivalvia</taxon>
        <taxon>Autobranchia</taxon>
        <taxon>Heteroconchia</taxon>
        <taxon>Euheterodonta</taxon>
        <taxon>Imparidentia</taxon>
        <taxon>Neoheterodontei</taxon>
        <taxon>Myida</taxon>
        <taxon>Dreissenoidea</taxon>
        <taxon>Dreissenidae</taxon>
        <taxon>Dreissena</taxon>
    </lineage>
</organism>
<evidence type="ECO:0000313" key="2">
    <source>
        <dbReference type="Proteomes" id="UP000828390"/>
    </source>
</evidence>
<protein>
    <submittedName>
        <fullName evidence="1">Uncharacterized protein</fullName>
    </submittedName>
</protein>
<sequence length="61" mass="5772">MDGPLVGGAPLVGCGVLAATVGARTRLVSAPSLTSSAGAAAARSGIRAFTPAGFMSKALAN</sequence>
<dbReference type="AlphaFoldDB" id="A0A9D4DVE6"/>
<reference evidence="1" key="1">
    <citation type="journal article" date="2019" name="bioRxiv">
        <title>The Genome of the Zebra Mussel, Dreissena polymorpha: A Resource for Invasive Species Research.</title>
        <authorList>
            <person name="McCartney M.A."/>
            <person name="Auch B."/>
            <person name="Kono T."/>
            <person name="Mallez S."/>
            <person name="Zhang Y."/>
            <person name="Obille A."/>
            <person name="Becker A."/>
            <person name="Abrahante J.E."/>
            <person name="Garbe J."/>
            <person name="Badalamenti J.P."/>
            <person name="Herman A."/>
            <person name="Mangelson H."/>
            <person name="Liachko I."/>
            <person name="Sullivan S."/>
            <person name="Sone E.D."/>
            <person name="Koren S."/>
            <person name="Silverstein K.A.T."/>
            <person name="Beckman K.B."/>
            <person name="Gohl D.M."/>
        </authorList>
    </citation>
    <scope>NUCLEOTIDE SEQUENCE</scope>
    <source>
        <strain evidence="1">Duluth1</strain>
        <tissue evidence="1">Whole animal</tissue>
    </source>
</reference>
<reference evidence="1" key="2">
    <citation type="submission" date="2020-11" db="EMBL/GenBank/DDBJ databases">
        <authorList>
            <person name="McCartney M.A."/>
            <person name="Auch B."/>
            <person name="Kono T."/>
            <person name="Mallez S."/>
            <person name="Becker A."/>
            <person name="Gohl D.M."/>
            <person name="Silverstein K.A.T."/>
            <person name="Koren S."/>
            <person name="Bechman K.B."/>
            <person name="Herman A."/>
            <person name="Abrahante J.E."/>
            <person name="Garbe J."/>
        </authorList>
    </citation>
    <scope>NUCLEOTIDE SEQUENCE</scope>
    <source>
        <strain evidence="1">Duluth1</strain>
        <tissue evidence="1">Whole animal</tissue>
    </source>
</reference>
<gene>
    <name evidence="1" type="ORF">DPMN_169889</name>
</gene>
<comment type="caution">
    <text evidence="1">The sequence shown here is derived from an EMBL/GenBank/DDBJ whole genome shotgun (WGS) entry which is preliminary data.</text>
</comment>
<dbReference type="EMBL" id="JAIWYP010000009">
    <property type="protein sequence ID" value="KAH3768669.1"/>
    <property type="molecule type" value="Genomic_DNA"/>
</dbReference>
<name>A0A9D4DVE6_DREPO</name>
<keyword evidence="2" id="KW-1185">Reference proteome</keyword>
<proteinExistence type="predicted"/>